<name>A0A251XB10_9GAMM</name>
<evidence type="ECO:0000313" key="3">
    <source>
        <dbReference type="Proteomes" id="UP000194798"/>
    </source>
</evidence>
<keyword evidence="3" id="KW-1185">Reference proteome</keyword>
<dbReference type="AlphaFoldDB" id="A0A251XB10"/>
<gene>
    <name evidence="2" type="ORF">TPSD3_03240</name>
</gene>
<reference evidence="2 3" key="1">
    <citation type="submission" date="2016-12" db="EMBL/GenBank/DDBJ databases">
        <title>Thioflexothrix psekupsii D3 genome sequencing and assembly.</title>
        <authorList>
            <person name="Fomenkov A."/>
            <person name="Vincze T."/>
            <person name="Grabovich M."/>
            <person name="Anton B.P."/>
            <person name="Dubinina G."/>
            <person name="Orlova M."/>
            <person name="Belousova E."/>
            <person name="Roberts R.J."/>
        </authorList>
    </citation>
    <scope>NUCLEOTIDE SEQUENCE [LARGE SCALE GENOMIC DNA]</scope>
    <source>
        <strain evidence="2">D3</strain>
    </source>
</reference>
<comment type="caution">
    <text evidence="2">The sequence shown here is derived from an EMBL/GenBank/DDBJ whole genome shotgun (WGS) entry which is preliminary data.</text>
</comment>
<proteinExistence type="predicted"/>
<evidence type="ECO:0000313" key="2">
    <source>
        <dbReference type="EMBL" id="OUD15549.1"/>
    </source>
</evidence>
<dbReference type="EMBL" id="MSLT01000006">
    <property type="protein sequence ID" value="OUD15549.1"/>
    <property type="molecule type" value="Genomic_DNA"/>
</dbReference>
<sequence>MTEAERQAAIAAFNRDEAIYAQTRQRAEQAKEEAKRARKEAEFWQRHCRNTKENTPEEIKIHCKKITRQKMM</sequence>
<accession>A0A251XB10</accession>
<keyword evidence="1" id="KW-0175">Coiled coil</keyword>
<protein>
    <submittedName>
        <fullName evidence="2">Uncharacterized protein</fullName>
    </submittedName>
</protein>
<feature type="coiled-coil region" evidence="1">
    <location>
        <begin position="13"/>
        <end position="54"/>
    </location>
</feature>
<evidence type="ECO:0000256" key="1">
    <source>
        <dbReference type="SAM" id="Coils"/>
    </source>
</evidence>
<organism evidence="2 3">
    <name type="scientific">Thioflexithrix psekupsensis</name>
    <dbReference type="NCBI Taxonomy" id="1570016"/>
    <lineage>
        <taxon>Bacteria</taxon>
        <taxon>Pseudomonadati</taxon>
        <taxon>Pseudomonadota</taxon>
        <taxon>Gammaproteobacteria</taxon>
        <taxon>Thiotrichales</taxon>
        <taxon>Thioflexithrix</taxon>
    </lineage>
</organism>
<dbReference type="Proteomes" id="UP000194798">
    <property type="component" value="Unassembled WGS sequence"/>
</dbReference>